<evidence type="ECO:0000313" key="2">
    <source>
        <dbReference type="Proteomes" id="UP000460435"/>
    </source>
</evidence>
<evidence type="ECO:0000313" key="1">
    <source>
        <dbReference type="EMBL" id="NDL56599.1"/>
    </source>
</evidence>
<dbReference type="Proteomes" id="UP000460435">
    <property type="component" value="Unassembled WGS sequence"/>
</dbReference>
<dbReference type="EMBL" id="WLZY01000001">
    <property type="protein sequence ID" value="NDL56599.1"/>
    <property type="molecule type" value="Genomic_DNA"/>
</dbReference>
<dbReference type="PANTHER" id="PTHR40037:SF1">
    <property type="entry name" value="PHOSPHOESTERASE SAOUHSC_00951-RELATED"/>
    <property type="match status" value="1"/>
</dbReference>
<dbReference type="AlphaFoldDB" id="A0A7K3M008"/>
<reference evidence="1 2" key="1">
    <citation type="submission" date="2019-11" db="EMBL/GenBank/DDBJ databases">
        <authorList>
            <person name="Li X.-J."/>
            <person name="Feng X.-M."/>
        </authorList>
    </citation>
    <scope>NUCLEOTIDE SEQUENCE [LARGE SCALE GENOMIC DNA]</scope>
    <source>
        <strain evidence="1 2">XMNu-373</strain>
    </source>
</reference>
<comment type="caution">
    <text evidence="1">The sequence shown here is derived from an EMBL/GenBank/DDBJ whole genome shotgun (WGS) entry which is preliminary data.</text>
</comment>
<proteinExistence type="predicted"/>
<organism evidence="1 2">
    <name type="scientific">Phytoactinopolyspora mesophila</name>
    <dbReference type="NCBI Taxonomy" id="2650750"/>
    <lineage>
        <taxon>Bacteria</taxon>
        <taxon>Bacillati</taxon>
        <taxon>Actinomycetota</taxon>
        <taxon>Actinomycetes</taxon>
        <taxon>Jiangellales</taxon>
        <taxon>Jiangellaceae</taxon>
        <taxon>Phytoactinopolyspora</taxon>
    </lineage>
</organism>
<dbReference type="GO" id="GO:0016874">
    <property type="term" value="F:ligase activity"/>
    <property type="evidence" value="ECO:0007669"/>
    <property type="project" value="UniProtKB-KW"/>
</dbReference>
<name>A0A7K3M008_9ACTN</name>
<dbReference type="SUPFAM" id="SSF55144">
    <property type="entry name" value="LigT-like"/>
    <property type="match status" value="1"/>
</dbReference>
<dbReference type="Pfam" id="PF13563">
    <property type="entry name" value="2_5_RNA_ligase2"/>
    <property type="match status" value="1"/>
</dbReference>
<keyword evidence="2" id="KW-1185">Reference proteome</keyword>
<dbReference type="PANTHER" id="PTHR40037">
    <property type="entry name" value="PHOSPHOESTERASE YJCG-RELATED"/>
    <property type="match status" value="1"/>
</dbReference>
<dbReference type="RefSeq" id="WP_162449155.1">
    <property type="nucleotide sequence ID" value="NZ_WLZY01000001.1"/>
</dbReference>
<gene>
    <name evidence="1" type="ORF">F7O44_05890</name>
</gene>
<keyword evidence="1" id="KW-0436">Ligase</keyword>
<dbReference type="Gene3D" id="3.90.1140.10">
    <property type="entry name" value="Cyclic phosphodiesterase"/>
    <property type="match status" value="1"/>
</dbReference>
<protein>
    <submittedName>
        <fullName evidence="1">2'-5' RNA ligase family protein</fullName>
    </submittedName>
</protein>
<accession>A0A7K3M008</accession>
<sequence>MAESTFSAVLVTVPEAERVVRRHRERFDPAALAGVPAHVTVMYPFVPPGRIDDDVLAAVADAVVTVPRFRAEWRTTSWFGDQLLWVAPEPASSFNALTTSVMDAFPGYLPYEGEHGDPVPHLTVGDRGSQEELRAAEREIMSQLPFTMDVTAVQVMCGANTPGSWHTIAEFPLGPAG</sequence>
<dbReference type="InterPro" id="IPR009097">
    <property type="entry name" value="Cyclic_Pdiesterase"/>
</dbReference>
<dbReference type="InterPro" id="IPR050580">
    <property type="entry name" value="2H_phosphoesterase_YjcG-like"/>
</dbReference>